<name>A0ABQ9GUI1_9NEOP</name>
<dbReference type="InterPro" id="IPR036249">
    <property type="entry name" value="Thioredoxin-like_sf"/>
</dbReference>
<dbReference type="EMBL" id="JARBHB010000009">
    <property type="protein sequence ID" value="KAJ8875634.1"/>
    <property type="molecule type" value="Genomic_DNA"/>
</dbReference>
<reference evidence="1 2" key="1">
    <citation type="submission" date="2023-02" db="EMBL/GenBank/DDBJ databases">
        <title>LHISI_Scaffold_Assembly.</title>
        <authorList>
            <person name="Stuart O.P."/>
            <person name="Cleave R."/>
            <person name="Magrath M.J.L."/>
            <person name="Mikheyev A.S."/>
        </authorList>
    </citation>
    <scope>NUCLEOTIDE SEQUENCE [LARGE SCALE GENOMIC DNA]</scope>
    <source>
        <strain evidence="1">Daus_M_001</strain>
        <tissue evidence="1">Leg muscle</tissue>
    </source>
</reference>
<evidence type="ECO:0008006" key="3">
    <source>
        <dbReference type="Google" id="ProtNLM"/>
    </source>
</evidence>
<dbReference type="Proteomes" id="UP001159363">
    <property type="component" value="Chromosome 8"/>
</dbReference>
<accession>A0ABQ9GUI1</accession>
<sequence length="115" mass="13051">MSTGELTREEDVLEWLVQNKSTGDEDDIIEDVTAKTLDTLIQSIDHLVVLFYDNDDEESMQVLAELENIDDDCDKHGIQFVKIDDASAAQEFGIDDIPSLVYFEKAIPNMYDGEF</sequence>
<dbReference type="Gene3D" id="3.40.30.10">
    <property type="entry name" value="Glutaredoxin"/>
    <property type="match status" value="1"/>
</dbReference>
<protein>
    <recommendedName>
        <fullName evidence="3">Thioredoxin domain-containing protein</fullName>
    </recommendedName>
</protein>
<keyword evidence="2" id="KW-1185">Reference proteome</keyword>
<evidence type="ECO:0000313" key="1">
    <source>
        <dbReference type="EMBL" id="KAJ8875634.1"/>
    </source>
</evidence>
<comment type="caution">
    <text evidence="1">The sequence shown here is derived from an EMBL/GenBank/DDBJ whole genome shotgun (WGS) entry which is preliminary data.</text>
</comment>
<dbReference type="PANTHER" id="PTHR19991:SF3">
    <property type="entry name" value="LETHAL (2) 01289, ISOFORM F"/>
    <property type="match status" value="1"/>
</dbReference>
<dbReference type="PANTHER" id="PTHR19991">
    <property type="entry name" value="L 2 01289"/>
    <property type="match status" value="1"/>
</dbReference>
<gene>
    <name evidence="1" type="ORF">PR048_023530</name>
</gene>
<organism evidence="1 2">
    <name type="scientific">Dryococelus australis</name>
    <dbReference type="NCBI Taxonomy" id="614101"/>
    <lineage>
        <taxon>Eukaryota</taxon>
        <taxon>Metazoa</taxon>
        <taxon>Ecdysozoa</taxon>
        <taxon>Arthropoda</taxon>
        <taxon>Hexapoda</taxon>
        <taxon>Insecta</taxon>
        <taxon>Pterygota</taxon>
        <taxon>Neoptera</taxon>
        <taxon>Polyneoptera</taxon>
        <taxon>Phasmatodea</taxon>
        <taxon>Verophasmatodea</taxon>
        <taxon>Anareolatae</taxon>
        <taxon>Phasmatidae</taxon>
        <taxon>Eurycanthinae</taxon>
        <taxon>Dryococelus</taxon>
    </lineage>
</organism>
<proteinExistence type="predicted"/>
<evidence type="ECO:0000313" key="2">
    <source>
        <dbReference type="Proteomes" id="UP001159363"/>
    </source>
</evidence>
<dbReference type="SUPFAM" id="SSF52833">
    <property type="entry name" value="Thioredoxin-like"/>
    <property type="match status" value="1"/>
</dbReference>